<accession>U3GUP5</accession>
<dbReference type="AlphaFoldDB" id="U3GUP5"/>
<dbReference type="KEGG" id="caz:CARG_04650"/>
<dbReference type="HOGENOM" id="CLU_2069125_0_0_11"/>
<evidence type="ECO:0000313" key="2">
    <source>
        <dbReference type="EMBL" id="AGU15069.1"/>
    </source>
</evidence>
<dbReference type="Proteomes" id="UP000016943">
    <property type="component" value="Chromosome"/>
</dbReference>
<gene>
    <name evidence="2" type="ORF">CARG_04650</name>
</gene>
<evidence type="ECO:0000313" key="3">
    <source>
        <dbReference type="Proteomes" id="UP000016943"/>
    </source>
</evidence>
<proteinExistence type="predicted"/>
<organism evidence="2 3">
    <name type="scientific">Corynebacterium argentoratense DSM 44202</name>
    <dbReference type="NCBI Taxonomy" id="1348662"/>
    <lineage>
        <taxon>Bacteria</taxon>
        <taxon>Bacillati</taxon>
        <taxon>Actinomycetota</taxon>
        <taxon>Actinomycetes</taxon>
        <taxon>Mycobacteriales</taxon>
        <taxon>Corynebacteriaceae</taxon>
        <taxon>Corynebacterium</taxon>
    </lineage>
</organism>
<feature type="compositionally biased region" description="Basic and acidic residues" evidence="1">
    <location>
        <begin position="42"/>
        <end position="59"/>
    </location>
</feature>
<name>U3GUP5_9CORY</name>
<sequence>MHVAFYQGYFAEEVSKGRKRGTPCDAADDGIEGEGFAIHSGESSHDRGDGAHDSDEPREQYCGGPEAIKKVVGFVDVFRADPLGDAGAHNRWADTFADGVADLVTDNGADGNSKHQRP</sequence>
<protein>
    <submittedName>
        <fullName evidence="2">Uncharacterized protein</fullName>
    </submittedName>
</protein>
<feature type="region of interest" description="Disordered" evidence="1">
    <location>
        <begin position="16"/>
        <end position="62"/>
    </location>
</feature>
<evidence type="ECO:0000256" key="1">
    <source>
        <dbReference type="SAM" id="MobiDB-lite"/>
    </source>
</evidence>
<keyword evidence="3" id="KW-1185">Reference proteome</keyword>
<dbReference type="EMBL" id="CP006365">
    <property type="protein sequence ID" value="AGU15069.1"/>
    <property type="molecule type" value="Genomic_DNA"/>
</dbReference>
<reference evidence="2 3" key="1">
    <citation type="journal article" date="2013" name="Genome Announc.">
        <title>Whole-Genome Sequence of the Clinical Strain Corynebacterium argentoratense DSM 44202, Isolated from a Human Throat Specimen.</title>
        <authorList>
            <person name="Bomholt C."/>
            <person name="Glaub A."/>
            <person name="Gravermann K."/>
            <person name="Albersmeier A."/>
            <person name="Brinkrolf K."/>
            <person name="Ruckert C."/>
            <person name="Tauch A."/>
        </authorList>
    </citation>
    <scope>NUCLEOTIDE SEQUENCE [LARGE SCALE GENOMIC DNA]</scope>
    <source>
        <strain evidence="2">DSM 44202</strain>
    </source>
</reference>